<dbReference type="InterPro" id="IPR036615">
    <property type="entry name" value="Mur_ligase_C_dom_sf"/>
</dbReference>
<dbReference type="InterPro" id="IPR000713">
    <property type="entry name" value="Mur_ligase_N"/>
</dbReference>
<gene>
    <name evidence="19" type="ORF">A2717_03215</name>
</gene>
<dbReference type="Pfam" id="PF08245">
    <property type="entry name" value="Mur_ligase_M"/>
    <property type="match status" value="1"/>
</dbReference>
<dbReference type="PANTHER" id="PTHR43445:SF3">
    <property type="entry name" value="UDP-N-ACETYLMURAMATE--L-ALANINE LIGASE"/>
    <property type="match status" value="1"/>
</dbReference>
<dbReference type="PANTHER" id="PTHR43445">
    <property type="entry name" value="UDP-N-ACETYLMURAMATE--L-ALANINE LIGASE-RELATED"/>
    <property type="match status" value="1"/>
</dbReference>
<dbReference type="SUPFAM" id="SSF53623">
    <property type="entry name" value="MurD-like peptide ligases, catalytic domain"/>
    <property type="match status" value="1"/>
</dbReference>
<dbReference type="GO" id="GO:0009252">
    <property type="term" value="P:peptidoglycan biosynthetic process"/>
    <property type="evidence" value="ECO:0007669"/>
    <property type="project" value="UniProtKB-UniRule"/>
</dbReference>
<dbReference type="Pfam" id="PF01225">
    <property type="entry name" value="Mur_ligase"/>
    <property type="match status" value="1"/>
</dbReference>
<evidence type="ECO:0000256" key="12">
    <source>
        <dbReference type="ARBA" id="ARBA00023316"/>
    </source>
</evidence>
<dbReference type="EC" id="6.3.2.8" evidence="3 14"/>
<evidence type="ECO:0000259" key="17">
    <source>
        <dbReference type="Pfam" id="PF02875"/>
    </source>
</evidence>
<feature type="domain" description="Mur ligase N-terminal catalytic" evidence="16">
    <location>
        <begin position="9"/>
        <end position="81"/>
    </location>
</feature>
<feature type="transmembrane region" description="Helical" evidence="15">
    <location>
        <begin position="9"/>
        <end position="29"/>
    </location>
</feature>
<evidence type="ECO:0000256" key="11">
    <source>
        <dbReference type="ARBA" id="ARBA00023306"/>
    </source>
</evidence>
<dbReference type="AlphaFoldDB" id="A0A1F5N7G2"/>
<name>A0A1F5N7G2_9BACT</name>
<dbReference type="InterPro" id="IPR013221">
    <property type="entry name" value="Mur_ligase_cen"/>
</dbReference>
<keyword evidence="12" id="KW-0961">Cell wall biogenesis/degradation</keyword>
<sequence length="456" mass="50529">MDIKQAKNIYCLGIGGIGVSALARILFAMGKNVSGSDIKESVITKSLEDLGMDVDIGPNPAKITPEPDLVIYSQDIPKDDLDFITSPKISQAQALGDLMVEKYGIGVTGTNGKSTTTALLGLILERANLDPTVLIGSTLSHKNESDKFQANARYGKGEYLVVESDEYHRKMLFNKPKMIIVTNVAEDHLDYYNDLSDIKSAFLEYAKSIGPEGILIFNADDHNTVDVCKHVACHKFTFGIHHYADLQAVNCKIGNREQIADLHYDDEMIGQIVLKVPGIFNMSNALGAILAAIKLGVEFDVIKQTLAEFNGLWRRFEEVGNHYLKPVISDYAHHPAGVELTIQAAREFFPNKKILVVFQPHHRNRTKALFGDFVEALVTADEIILPEIFDVTGREHGEDISSEQLVEELTKKGAKATYAKDLSQTEKLIKEKIKHFDLVLMMGAGDIDNLARKMVK</sequence>
<keyword evidence="11" id="KW-0131">Cell cycle</keyword>
<dbReference type="Gene3D" id="3.40.50.720">
    <property type="entry name" value="NAD(P)-binding Rossmann-like Domain"/>
    <property type="match status" value="1"/>
</dbReference>
<feature type="domain" description="Mur ligase central" evidence="18">
    <location>
        <begin position="107"/>
        <end position="292"/>
    </location>
</feature>
<dbReference type="GO" id="GO:0071555">
    <property type="term" value="P:cell wall organization"/>
    <property type="evidence" value="ECO:0007669"/>
    <property type="project" value="UniProtKB-KW"/>
</dbReference>
<evidence type="ECO:0000259" key="18">
    <source>
        <dbReference type="Pfam" id="PF08245"/>
    </source>
</evidence>
<evidence type="ECO:0000256" key="9">
    <source>
        <dbReference type="ARBA" id="ARBA00022960"/>
    </source>
</evidence>
<comment type="catalytic activity">
    <reaction evidence="13">
        <text>UDP-N-acetyl-alpha-D-muramate + L-alanine + ATP = UDP-N-acetyl-alpha-D-muramoyl-L-alanine + ADP + phosphate + H(+)</text>
        <dbReference type="Rhea" id="RHEA:23372"/>
        <dbReference type="ChEBI" id="CHEBI:15378"/>
        <dbReference type="ChEBI" id="CHEBI:30616"/>
        <dbReference type="ChEBI" id="CHEBI:43474"/>
        <dbReference type="ChEBI" id="CHEBI:57972"/>
        <dbReference type="ChEBI" id="CHEBI:70757"/>
        <dbReference type="ChEBI" id="CHEBI:83898"/>
        <dbReference type="ChEBI" id="CHEBI:456216"/>
        <dbReference type="EC" id="6.3.2.8"/>
    </reaction>
</comment>
<dbReference type="InterPro" id="IPR050061">
    <property type="entry name" value="MurCDEF_pg_biosynth"/>
</dbReference>
<evidence type="ECO:0000256" key="15">
    <source>
        <dbReference type="SAM" id="Phobius"/>
    </source>
</evidence>
<evidence type="ECO:0000256" key="1">
    <source>
        <dbReference type="ARBA" id="ARBA00004496"/>
    </source>
</evidence>
<organism evidence="19 20">
    <name type="scientific">Candidatus Doudnabacteria bacterium RIFCSPHIGHO2_01_FULL_41_86</name>
    <dbReference type="NCBI Taxonomy" id="1817821"/>
    <lineage>
        <taxon>Bacteria</taxon>
        <taxon>Candidatus Doudnaibacteriota</taxon>
    </lineage>
</organism>
<evidence type="ECO:0000256" key="10">
    <source>
        <dbReference type="ARBA" id="ARBA00022984"/>
    </source>
</evidence>
<keyword evidence="8" id="KW-0067">ATP-binding</keyword>
<evidence type="ECO:0000256" key="4">
    <source>
        <dbReference type="ARBA" id="ARBA00022490"/>
    </source>
</evidence>
<evidence type="ECO:0000259" key="16">
    <source>
        <dbReference type="Pfam" id="PF01225"/>
    </source>
</evidence>
<evidence type="ECO:0000256" key="6">
    <source>
        <dbReference type="ARBA" id="ARBA00022618"/>
    </source>
</evidence>
<evidence type="ECO:0000256" key="14">
    <source>
        <dbReference type="NCBIfam" id="TIGR01082"/>
    </source>
</evidence>
<evidence type="ECO:0000256" key="3">
    <source>
        <dbReference type="ARBA" id="ARBA00012211"/>
    </source>
</evidence>
<dbReference type="InterPro" id="IPR005758">
    <property type="entry name" value="UDP-N-AcMur_Ala_ligase_MurC"/>
</dbReference>
<keyword evidence="6" id="KW-0132">Cell division</keyword>
<evidence type="ECO:0000313" key="19">
    <source>
        <dbReference type="EMBL" id="OGE73621.1"/>
    </source>
</evidence>
<dbReference type="GO" id="GO:0005524">
    <property type="term" value="F:ATP binding"/>
    <property type="evidence" value="ECO:0007669"/>
    <property type="project" value="UniProtKB-KW"/>
</dbReference>
<dbReference type="GO" id="GO:0008360">
    <property type="term" value="P:regulation of cell shape"/>
    <property type="evidence" value="ECO:0007669"/>
    <property type="project" value="UniProtKB-KW"/>
</dbReference>
<dbReference type="STRING" id="1817821.A2717_03215"/>
<evidence type="ECO:0000256" key="8">
    <source>
        <dbReference type="ARBA" id="ARBA00022840"/>
    </source>
</evidence>
<keyword evidence="15" id="KW-0472">Membrane</keyword>
<dbReference type="Gene3D" id="3.40.1190.10">
    <property type="entry name" value="Mur-like, catalytic domain"/>
    <property type="match status" value="1"/>
</dbReference>
<reference evidence="19 20" key="1">
    <citation type="journal article" date="2016" name="Nat. Commun.">
        <title>Thousands of microbial genomes shed light on interconnected biogeochemical processes in an aquifer system.</title>
        <authorList>
            <person name="Anantharaman K."/>
            <person name="Brown C.T."/>
            <person name="Hug L.A."/>
            <person name="Sharon I."/>
            <person name="Castelle C.J."/>
            <person name="Probst A.J."/>
            <person name="Thomas B.C."/>
            <person name="Singh A."/>
            <person name="Wilkins M.J."/>
            <person name="Karaoz U."/>
            <person name="Brodie E.L."/>
            <person name="Williams K.H."/>
            <person name="Hubbard S.S."/>
            <person name="Banfield J.F."/>
        </authorList>
    </citation>
    <scope>NUCLEOTIDE SEQUENCE [LARGE SCALE GENOMIC DNA]</scope>
</reference>
<keyword evidence="9" id="KW-0133">Cell shape</keyword>
<evidence type="ECO:0000256" key="13">
    <source>
        <dbReference type="ARBA" id="ARBA00047833"/>
    </source>
</evidence>
<proteinExistence type="predicted"/>
<dbReference type="EMBL" id="MFEH01000005">
    <property type="protein sequence ID" value="OGE73621.1"/>
    <property type="molecule type" value="Genomic_DNA"/>
</dbReference>
<protein>
    <recommendedName>
        <fullName evidence="3 14">UDP-N-acetylmuramate--L-alanine ligase</fullName>
        <ecNumber evidence="3 14">6.3.2.8</ecNumber>
    </recommendedName>
</protein>
<comment type="caution">
    <text evidence="19">The sequence shown here is derived from an EMBL/GenBank/DDBJ whole genome shotgun (WGS) entry which is preliminary data.</text>
</comment>
<dbReference type="GO" id="GO:0051301">
    <property type="term" value="P:cell division"/>
    <property type="evidence" value="ECO:0007669"/>
    <property type="project" value="UniProtKB-KW"/>
</dbReference>
<dbReference type="Pfam" id="PF02875">
    <property type="entry name" value="Mur_ligase_C"/>
    <property type="match status" value="1"/>
</dbReference>
<dbReference type="Proteomes" id="UP000177610">
    <property type="component" value="Unassembled WGS sequence"/>
</dbReference>
<dbReference type="GO" id="GO:0008763">
    <property type="term" value="F:UDP-N-acetylmuramate-L-alanine ligase activity"/>
    <property type="evidence" value="ECO:0007669"/>
    <property type="project" value="UniProtKB-UniRule"/>
</dbReference>
<keyword evidence="7" id="KW-0547">Nucleotide-binding</keyword>
<dbReference type="SUPFAM" id="SSF51984">
    <property type="entry name" value="MurCD N-terminal domain"/>
    <property type="match status" value="1"/>
</dbReference>
<comment type="subcellular location">
    <subcellularLocation>
        <location evidence="1">Cytoplasm</location>
    </subcellularLocation>
</comment>
<dbReference type="GO" id="GO:0005737">
    <property type="term" value="C:cytoplasm"/>
    <property type="evidence" value="ECO:0007669"/>
    <property type="project" value="UniProtKB-SubCell"/>
</dbReference>
<keyword evidence="15" id="KW-0812">Transmembrane</keyword>
<keyword evidence="4" id="KW-0963">Cytoplasm</keyword>
<keyword evidence="10" id="KW-0573">Peptidoglycan synthesis</keyword>
<comment type="pathway">
    <text evidence="2">Cell wall biogenesis; peptidoglycan biosynthesis.</text>
</comment>
<dbReference type="Gene3D" id="3.90.190.20">
    <property type="entry name" value="Mur ligase, C-terminal domain"/>
    <property type="match status" value="1"/>
</dbReference>
<keyword evidence="5 19" id="KW-0436">Ligase</keyword>
<dbReference type="SUPFAM" id="SSF53244">
    <property type="entry name" value="MurD-like peptide ligases, peptide-binding domain"/>
    <property type="match status" value="1"/>
</dbReference>
<evidence type="ECO:0000256" key="2">
    <source>
        <dbReference type="ARBA" id="ARBA00004752"/>
    </source>
</evidence>
<evidence type="ECO:0000256" key="7">
    <source>
        <dbReference type="ARBA" id="ARBA00022741"/>
    </source>
</evidence>
<evidence type="ECO:0000313" key="20">
    <source>
        <dbReference type="Proteomes" id="UP000177610"/>
    </source>
</evidence>
<dbReference type="InterPro" id="IPR004101">
    <property type="entry name" value="Mur_ligase_C"/>
</dbReference>
<feature type="domain" description="Mur ligase C-terminal" evidence="17">
    <location>
        <begin position="314"/>
        <end position="445"/>
    </location>
</feature>
<accession>A0A1F5N7G2</accession>
<evidence type="ECO:0000256" key="5">
    <source>
        <dbReference type="ARBA" id="ARBA00022598"/>
    </source>
</evidence>
<dbReference type="InterPro" id="IPR036565">
    <property type="entry name" value="Mur-like_cat_sf"/>
</dbReference>
<dbReference type="UniPathway" id="UPA00219"/>
<keyword evidence="15" id="KW-1133">Transmembrane helix</keyword>
<dbReference type="NCBIfam" id="TIGR01082">
    <property type="entry name" value="murC"/>
    <property type="match status" value="1"/>
</dbReference>